<organism evidence="1">
    <name type="scientific">marine sediment metagenome</name>
    <dbReference type="NCBI Taxonomy" id="412755"/>
    <lineage>
        <taxon>unclassified sequences</taxon>
        <taxon>metagenomes</taxon>
        <taxon>ecological metagenomes</taxon>
    </lineage>
</organism>
<gene>
    <name evidence="1" type="ORF">LCGC14_2465660</name>
</gene>
<feature type="non-terminal residue" evidence="1">
    <location>
        <position position="159"/>
    </location>
</feature>
<sequence length="159" mass="18695">MRETPSVVPDRIEPVVAYRVWWREVNFLNSFGWSQEVWKPRITYIAKHIPNRISIDIDDKQPVHNISNCTSTMFQCGIYGMKTYKYFTNEYHQDIRLICNLICGQVYLWGLIIEHELGYRAEYAYPKCLYLDGVKDNTIRMIASNYRIPCIAPPAVEPP</sequence>
<name>A0A0F9BBW9_9ZZZZ</name>
<dbReference type="EMBL" id="LAZR01038496">
    <property type="protein sequence ID" value="KKL19414.1"/>
    <property type="molecule type" value="Genomic_DNA"/>
</dbReference>
<accession>A0A0F9BBW9</accession>
<proteinExistence type="predicted"/>
<dbReference type="AlphaFoldDB" id="A0A0F9BBW9"/>
<comment type="caution">
    <text evidence="1">The sequence shown here is derived from an EMBL/GenBank/DDBJ whole genome shotgun (WGS) entry which is preliminary data.</text>
</comment>
<reference evidence="1" key="1">
    <citation type="journal article" date="2015" name="Nature">
        <title>Complex archaea that bridge the gap between prokaryotes and eukaryotes.</title>
        <authorList>
            <person name="Spang A."/>
            <person name="Saw J.H."/>
            <person name="Jorgensen S.L."/>
            <person name="Zaremba-Niedzwiedzka K."/>
            <person name="Martijn J."/>
            <person name="Lind A.E."/>
            <person name="van Eijk R."/>
            <person name="Schleper C."/>
            <person name="Guy L."/>
            <person name="Ettema T.J."/>
        </authorList>
    </citation>
    <scope>NUCLEOTIDE SEQUENCE</scope>
</reference>
<protein>
    <submittedName>
        <fullName evidence="1">Uncharacterized protein</fullName>
    </submittedName>
</protein>
<evidence type="ECO:0000313" key="1">
    <source>
        <dbReference type="EMBL" id="KKL19414.1"/>
    </source>
</evidence>